<accession>A0A843UGB3</accession>
<organism evidence="1 2">
    <name type="scientific">Colocasia esculenta</name>
    <name type="common">Wild taro</name>
    <name type="synonym">Arum esculentum</name>
    <dbReference type="NCBI Taxonomy" id="4460"/>
    <lineage>
        <taxon>Eukaryota</taxon>
        <taxon>Viridiplantae</taxon>
        <taxon>Streptophyta</taxon>
        <taxon>Embryophyta</taxon>
        <taxon>Tracheophyta</taxon>
        <taxon>Spermatophyta</taxon>
        <taxon>Magnoliopsida</taxon>
        <taxon>Liliopsida</taxon>
        <taxon>Araceae</taxon>
        <taxon>Aroideae</taxon>
        <taxon>Colocasieae</taxon>
        <taxon>Colocasia</taxon>
    </lineage>
</organism>
<sequence>MAATCTRIRSTNRGLLSSLLSHVKPRASVAAPSQRLAAPAGTASPASHFFGLGTPILRFTSLSRCSSELGCCFSMLPLYSAVAEASMRSRLSSASQSCRAISQGWSISSTVTDWVRGAHFSS</sequence>
<comment type="caution">
    <text evidence="1">The sequence shown here is derived from an EMBL/GenBank/DDBJ whole genome shotgun (WGS) entry which is preliminary data.</text>
</comment>
<keyword evidence="2" id="KW-1185">Reference proteome</keyword>
<evidence type="ECO:0000313" key="1">
    <source>
        <dbReference type="EMBL" id="MQL81106.1"/>
    </source>
</evidence>
<dbReference type="PANTHER" id="PTHR33156:SF9">
    <property type="entry name" value="PROTEIN NUCLEAR FUSION DEFECTIVE 6, CHLOROPLASTIC_MITOCHONDRIAL"/>
    <property type="match status" value="1"/>
</dbReference>
<reference evidence="1" key="1">
    <citation type="submission" date="2017-07" db="EMBL/GenBank/DDBJ databases">
        <title>Taro Niue Genome Assembly and Annotation.</title>
        <authorList>
            <person name="Atibalentja N."/>
            <person name="Keating K."/>
            <person name="Fields C.J."/>
        </authorList>
    </citation>
    <scope>NUCLEOTIDE SEQUENCE</scope>
    <source>
        <strain evidence="1">Niue_2</strain>
        <tissue evidence="1">Leaf</tissue>
    </source>
</reference>
<proteinExistence type="predicted"/>
<dbReference type="Proteomes" id="UP000652761">
    <property type="component" value="Unassembled WGS sequence"/>
</dbReference>
<dbReference type="AlphaFoldDB" id="A0A843UGB3"/>
<protein>
    <submittedName>
        <fullName evidence="1">Uncharacterized protein</fullName>
    </submittedName>
</protein>
<dbReference type="EMBL" id="NMUH01000546">
    <property type="protein sequence ID" value="MQL81106.1"/>
    <property type="molecule type" value="Genomic_DNA"/>
</dbReference>
<evidence type="ECO:0000313" key="2">
    <source>
        <dbReference type="Proteomes" id="UP000652761"/>
    </source>
</evidence>
<gene>
    <name evidence="1" type="ORF">Taro_013565</name>
</gene>
<dbReference type="PANTHER" id="PTHR33156">
    <property type="entry name" value="OS02G0230000 PROTEIN"/>
    <property type="match status" value="1"/>
</dbReference>
<dbReference type="GO" id="GO:0005739">
    <property type="term" value="C:mitochondrion"/>
    <property type="evidence" value="ECO:0007669"/>
    <property type="project" value="TreeGrafter"/>
</dbReference>
<dbReference type="InterPro" id="IPR043459">
    <property type="entry name" value="NFD6/NOXY2-like"/>
</dbReference>
<name>A0A843UGB3_COLES</name>